<comment type="caution">
    <text evidence="1">The sequence shown here is derived from an EMBL/GenBank/DDBJ whole genome shotgun (WGS) entry which is preliminary data.</text>
</comment>
<dbReference type="AlphaFoldDB" id="A0A933LQ30"/>
<evidence type="ECO:0000313" key="1">
    <source>
        <dbReference type="EMBL" id="MBI4594902.1"/>
    </source>
</evidence>
<organism evidence="1 2">
    <name type="scientific">Tectimicrobiota bacterium</name>
    <dbReference type="NCBI Taxonomy" id="2528274"/>
    <lineage>
        <taxon>Bacteria</taxon>
        <taxon>Pseudomonadati</taxon>
        <taxon>Nitrospinota/Tectimicrobiota group</taxon>
        <taxon>Candidatus Tectimicrobiota</taxon>
    </lineage>
</organism>
<dbReference type="Proteomes" id="UP000772181">
    <property type="component" value="Unassembled WGS sequence"/>
</dbReference>
<evidence type="ECO:0000313" key="2">
    <source>
        <dbReference type="Proteomes" id="UP000772181"/>
    </source>
</evidence>
<reference evidence="1" key="1">
    <citation type="submission" date="2020-07" db="EMBL/GenBank/DDBJ databases">
        <title>Huge and variable diversity of episymbiotic CPR bacteria and DPANN archaea in groundwater ecosystems.</title>
        <authorList>
            <person name="He C.Y."/>
            <person name="Keren R."/>
            <person name="Whittaker M."/>
            <person name="Farag I.F."/>
            <person name="Doudna J."/>
            <person name="Cate J.H.D."/>
            <person name="Banfield J.F."/>
        </authorList>
    </citation>
    <scope>NUCLEOTIDE SEQUENCE</scope>
    <source>
        <strain evidence="1">NC_groundwater_1482_Ag_S-0.65um_47_24</strain>
    </source>
</reference>
<dbReference type="EMBL" id="JACQWF010000036">
    <property type="protein sequence ID" value="MBI4594902.1"/>
    <property type="molecule type" value="Genomic_DNA"/>
</dbReference>
<gene>
    <name evidence="1" type="ORF">HY730_00815</name>
</gene>
<accession>A0A933LQ30</accession>
<proteinExistence type="predicted"/>
<protein>
    <submittedName>
        <fullName evidence="1">Uncharacterized protein</fullName>
    </submittedName>
</protein>
<name>A0A933LQ30_UNCTE</name>
<sequence>MRLILAYPRNRDFVNPEELVKIISGYFPKLIVSHCLIESQSLAGCFAVEETEQIAETIAKPKWEIDIVFLAMVGPIFAYQDLLLDNYAGTFQSFQLDKPRSFPKFPKIGGYYNMDAIRRHDLHKDIKFFGKLAAEEILHVFDVPKNHDMACFFHGQPAQNKRRNHNEYCGKCLTLMKTVESPLDLNSIFQLVDTIYAT</sequence>